<accession>A0A432G3X6</accession>
<proteinExistence type="predicted"/>
<dbReference type="EMBL" id="QNZM01000295">
    <property type="protein sequence ID" value="RTZ78332.1"/>
    <property type="molecule type" value="Genomic_DNA"/>
</dbReference>
<dbReference type="AlphaFoldDB" id="A0A432G3X6"/>
<sequence length="66" mass="7515">MISWEATVSQGWEKIARDDKLYSMASCVPFFDADIPLRESVFFLSNPSSSSRNNPDRLYCSSDCRS</sequence>
<reference evidence="2 3" key="1">
    <citation type="submission" date="2018-06" db="EMBL/GenBank/DDBJ databases">
        <title>Combined omics and stable isotope probing to characterize newly discovered Mariana Back-Arc vent microbial communities.</title>
        <authorList>
            <person name="Trembath-Reichert E."/>
            <person name="Huber J.A."/>
        </authorList>
    </citation>
    <scope>NUCLEOTIDE SEQUENCE [LARGE SCALE GENOMIC DNA]</scope>
    <source>
        <strain evidence="2">MAG 63_2</strain>
    </source>
</reference>
<comment type="caution">
    <text evidence="2">The sequence shown here is derived from an EMBL/GenBank/DDBJ whole genome shotgun (WGS) entry which is preliminary data.</text>
</comment>
<gene>
    <name evidence="2" type="ORF">DSY98_07470</name>
</gene>
<evidence type="ECO:0000256" key="1">
    <source>
        <dbReference type="SAM" id="MobiDB-lite"/>
    </source>
</evidence>
<evidence type="ECO:0000313" key="3">
    <source>
        <dbReference type="Proteomes" id="UP000286732"/>
    </source>
</evidence>
<feature type="region of interest" description="Disordered" evidence="1">
    <location>
        <begin position="46"/>
        <end position="66"/>
    </location>
</feature>
<organism evidence="2 3">
    <name type="scientific">SAR324 cluster bacterium</name>
    <dbReference type="NCBI Taxonomy" id="2024889"/>
    <lineage>
        <taxon>Bacteria</taxon>
        <taxon>Deltaproteobacteria</taxon>
        <taxon>SAR324 cluster</taxon>
    </lineage>
</organism>
<evidence type="ECO:0000313" key="2">
    <source>
        <dbReference type="EMBL" id="RTZ78332.1"/>
    </source>
</evidence>
<dbReference type="Proteomes" id="UP000286732">
    <property type="component" value="Unassembled WGS sequence"/>
</dbReference>
<protein>
    <submittedName>
        <fullName evidence="2">Uncharacterized protein</fullName>
    </submittedName>
</protein>
<name>A0A432G3X6_9DELT</name>